<evidence type="ECO:0000256" key="1">
    <source>
        <dbReference type="SAM" id="SignalP"/>
    </source>
</evidence>
<evidence type="ECO:0000313" key="3">
    <source>
        <dbReference type="RefSeq" id="XP_030387436.1"/>
    </source>
</evidence>
<proteinExistence type="predicted"/>
<dbReference type="AlphaFoldDB" id="A0A6J2UG53"/>
<evidence type="ECO:0000313" key="2">
    <source>
        <dbReference type="Proteomes" id="UP000504634"/>
    </source>
</evidence>
<accession>A0A6J2UG53</accession>
<dbReference type="Proteomes" id="UP000504634">
    <property type="component" value="Unplaced"/>
</dbReference>
<feature type="chain" id="PRO_5027031896" evidence="1">
    <location>
        <begin position="22"/>
        <end position="159"/>
    </location>
</feature>
<dbReference type="GeneID" id="115634034"/>
<keyword evidence="2" id="KW-1185">Reference proteome</keyword>
<sequence>MFSSQQLLLLGLMLCFGLVCGDEAPETMPDVIKEDVISDRFENTTQKVIRVNPLDLPSKKDHTGNSMNSAVIQKMKQQKQLQFIFDQASSRNNNLGLASQALPVEVTPGAYPIYYVVAKTNGRFGKFPIKAFGSPAAFNKYLLKSKAEPIPRAQRYERR</sequence>
<keyword evidence="1" id="KW-0732">Signal</keyword>
<feature type="signal peptide" evidence="1">
    <location>
        <begin position="1"/>
        <end position="21"/>
    </location>
</feature>
<dbReference type="RefSeq" id="XP_030387436.1">
    <property type="nucleotide sequence ID" value="XM_030531576.1"/>
</dbReference>
<protein>
    <submittedName>
        <fullName evidence="3">Uncharacterized protein LOC115634034 isoform X2</fullName>
    </submittedName>
</protein>
<name>A0A6J2UG53_DROLE</name>
<gene>
    <name evidence="3" type="primary">LOC115634034</name>
</gene>
<organism evidence="2 3">
    <name type="scientific">Drosophila lebanonensis</name>
    <name type="common">Fruit fly</name>
    <name type="synonym">Scaptodrosophila lebanonensis</name>
    <dbReference type="NCBI Taxonomy" id="7225"/>
    <lineage>
        <taxon>Eukaryota</taxon>
        <taxon>Metazoa</taxon>
        <taxon>Ecdysozoa</taxon>
        <taxon>Arthropoda</taxon>
        <taxon>Hexapoda</taxon>
        <taxon>Insecta</taxon>
        <taxon>Pterygota</taxon>
        <taxon>Neoptera</taxon>
        <taxon>Endopterygota</taxon>
        <taxon>Diptera</taxon>
        <taxon>Brachycera</taxon>
        <taxon>Muscomorpha</taxon>
        <taxon>Ephydroidea</taxon>
        <taxon>Drosophilidae</taxon>
        <taxon>Scaptodrosophila</taxon>
    </lineage>
</organism>
<reference evidence="3" key="1">
    <citation type="submission" date="2025-08" db="UniProtKB">
        <authorList>
            <consortium name="RefSeq"/>
        </authorList>
    </citation>
    <scope>IDENTIFICATION</scope>
    <source>
        <strain evidence="3">11010-0011.00</strain>
        <tissue evidence="3">Whole body</tissue>
    </source>
</reference>